<dbReference type="RefSeq" id="WP_167939981.1">
    <property type="nucleotide sequence ID" value="NZ_JAATJA010000001.1"/>
</dbReference>
<dbReference type="Proteomes" id="UP000580856">
    <property type="component" value="Unassembled WGS sequence"/>
</dbReference>
<feature type="transmembrane region" description="Helical" evidence="1">
    <location>
        <begin position="23"/>
        <end position="45"/>
    </location>
</feature>
<reference evidence="2 3" key="1">
    <citation type="submission" date="2020-03" db="EMBL/GenBank/DDBJ databases">
        <title>Genomic Encyclopedia of Type Strains, Phase IV (KMG-IV): sequencing the most valuable type-strain genomes for metagenomic binning, comparative biology and taxonomic classification.</title>
        <authorList>
            <person name="Goeker M."/>
        </authorList>
    </citation>
    <scope>NUCLEOTIDE SEQUENCE [LARGE SCALE GENOMIC DNA]</scope>
    <source>
        <strain evidence="2 3">DSM 24233</strain>
    </source>
</reference>
<accession>A0A846QN98</accession>
<organism evidence="2 3">
    <name type="scientific">Desulfobaculum xiamenense</name>
    <dbReference type="NCBI Taxonomy" id="995050"/>
    <lineage>
        <taxon>Bacteria</taxon>
        <taxon>Pseudomonadati</taxon>
        <taxon>Thermodesulfobacteriota</taxon>
        <taxon>Desulfovibrionia</taxon>
        <taxon>Desulfovibrionales</taxon>
        <taxon>Desulfovibrionaceae</taxon>
        <taxon>Desulfobaculum</taxon>
    </lineage>
</organism>
<dbReference type="AlphaFoldDB" id="A0A846QN98"/>
<name>A0A846QN98_9BACT</name>
<comment type="caution">
    <text evidence="2">The sequence shown here is derived from an EMBL/GenBank/DDBJ whole genome shotgun (WGS) entry which is preliminary data.</text>
</comment>
<proteinExistence type="predicted"/>
<keyword evidence="1" id="KW-0812">Transmembrane</keyword>
<evidence type="ECO:0000313" key="3">
    <source>
        <dbReference type="Proteomes" id="UP000580856"/>
    </source>
</evidence>
<keyword evidence="1" id="KW-0472">Membrane</keyword>
<dbReference type="EMBL" id="JAATJA010000001">
    <property type="protein sequence ID" value="NJB66885.1"/>
    <property type="molecule type" value="Genomic_DNA"/>
</dbReference>
<protein>
    <submittedName>
        <fullName evidence="2">Uncharacterized protein</fullName>
    </submittedName>
</protein>
<sequence>MIHGETLHSALPWDLPWWAPDHVVFFGTLYLVLGILGLAVGYAAVKAYIDTVANPKSGANSH</sequence>
<keyword evidence="3" id="KW-1185">Reference proteome</keyword>
<evidence type="ECO:0000313" key="2">
    <source>
        <dbReference type="EMBL" id="NJB66885.1"/>
    </source>
</evidence>
<keyword evidence="1" id="KW-1133">Transmembrane helix</keyword>
<gene>
    <name evidence="2" type="ORF">GGQ74_000525</name>
</gene>
<evidence type="ECO:0000256" key="1">
    <source>
        <dbReference type="SAM" id="Phobius"/>
    </source>
</evidence>